<dbReference type="CDD" id="cd00033">
    <property type="entry name" value="CCP"/>
    <property type="match status" value="1"/>
</dbReference>
<dbReference type="PANTHER" id="PTHR24260">
    <property type="match status" value="1"/>
</dbReference>
<dbReference type="PROSITE" id="PS50240">
    <property type="entry name" value="TRYPSIN_DOM"/>
    <property type="match status" value="1"/>
</dbReference>
<keyword evidence="3" id="KW-1185">Reference proteome</keyword>
<evidence type="ECO:0000259" key="2">
    <source>
        <dbReference type="PROSITE" id="PS50240"/>
    </source>
</evidence>
<dbReference type="InterPro" id="IPR051333">
    <property type="entry name" value="CLIP_Serine_Protease"/>
</dbReference>
<gene>
    <name evidence="4" type="primary">LOC113217967</name>
</gene>
<dbReference type="Proteomes" id="UP000504606">
    <property type="component" value="Unplaced"/>
</dbReference>
<dbReference type="Gene3D" id="2.40.10.10">
    <property type="entry name" value="Trypsin-like serine proteases"/>
    <property type="match status" value="3"/>
</dbReference>
<reference evidence="4" key="1">
    <citation type="submission" date="2025-08" db="UniProtKB">
        <authorList>
            <consortium name="RefSeq"/>
        </authorList>
    </citation>
    <scope>IDENTIFICATION</scope>
    <source>
        <tissue evidence="4">Whole organism</tissue>
    </source>
</reference>
<dbReference type="OrthoDB" id="2019384at2759"/>
<dbReference type="GO" id="GO:0006508">
    <property type="term" value="P:proteolysis"/>
    <property type="evidence" value="ECO:0007669"/>
    <property type="project" value="InterPro"/>
</dbReference>
<dbReference type="GO" id="GO:0004252">
    <property type="term" value="F:serine-type endopeptidase activity"/>
    <property type="evidence" value="ECO:0007669"/>
    <property type="project" value="InterPro"/>
</dbReference>
<evidence type="ECO:0000313" key="3">
    <source>
        <dbReference type="Proteomes" id="UP000504606"/>
    </source>
</evidence>
<dbReference type="PROSITE" id="PS00134">
    <property type="entry name" value="TRYPSIN_HIS"/>
    <property type="match status" value="1"/>
</dbReference>
<evidence type="ECO:0000313" key="4">
    <source>
        <dbReference type="RefSeq" id="XP_052121866.1"/>
    </source>
</evidence>
<dbReference type="InterPro" id="IPR009003">
    <property type="entry name" value="Peptidase_S1_PA"/>
</dbReference>
<protein>
    <submittedName>
        <fullName evidence="4">Uncharacterized protein LOC113217967</fullName>
    </submittedName>
</protein>
<feature type="domain" description="Peptidase S1" evidence="2">
    <location>
        <begin position="121"/>
        <end position="366"/>
    </location>
</feature>
<dbReference type="InterPro" id="IPR000436">
    <property type="entry name" value="Sushi_SCR_CCP_dom"/>
</dbReference>
<name>A0A9C6TX50_FRAOC</name>
<dbReference type="AlphaFoldDB" id="A0A9C6TX50"/>
<dbReference type="InterPro" id="IPR001314">
    <property type="entry name" value="Peptidase_S1A"/>
</dbReference>
<organism evidence="3 4">
    <name type="scientific">Frankliniella occidentalis</name>
    <name type="common">Western flower thrips</name>
    <name type="synonym">Euthrips occidentalis</name>
    <dbReference type="NCBI Taxonomy" id="133901"/>
    <lineage>
        <taxon>Eukaryota</taxon>
        <taxon>Metazoa</taxon>
        <taxon>Ecdysozoa</taxon>
        <taxon>Arthropoda</taxon>
        <taxon>Hexapoda</taxon>
        <taxon>Insecta</taxon>
        <taxon>Pterygota</taxon>
        <taxon>Neoptera</taxon>
        <taxon>Paraneoptera</taxon>
        <taxon>Thysanoptera</taxon>
        <taxon>Terebrantia</taxon>
        <taxon>Thripoidea</taxon>
        <taxon>Thripidae</taxon>
        <taxon>Frankliniella</taxon>
    </lineage>
</organism>
<dbReference type="InterPro" id="IPR043504">
    <property type="entry name" value="Peptidase_S1_PA_chymotrypsin"/>
</dbReference>
<dbReference type="PANTHER" id="PTHR24260:SF136">
    <property type="entry name" value="GH08193P-RELATED"/>
    <property type="match status" value="1"/>
</dbReference>
<dbReference type="SMART" id="SM00020">
    <property type="entry name" value="Tryp_SPc"/>
    <property type="match status" value="1"/>
</dbReference>
<accession>A0A9C6TX50</accession>
<dbReference type="KEGG" id="foc:113217967"/>
<dbReference type="PRINTS" id="PR00722">
    <property type="entry name" value="CHYMOTRYPSIN"/>
</dbReference>
<sequence>MIPGLRMVKSGAAIVKVEWVLCLLFCTTVTTVLTASCPSLKSKTVLVSCVSKGSPFNCTEQPSPPGTVATFRCKHLHQFLFGYLPPTGYESRCGDDGEWSVQPFRCVPVCGRPTGKPTAFVRDGEKVSSAADYPWHVTIYDVTLDMRQICGGSLITAKFFVSAAHCFHDNVAKPLPPERYVAAFARTKRDVTIDEPNVQYRQLAKIHMKDYGAKKLQYANDISLVELDNEVDVTAWTLPVCVDWGLELSDLRHGQEGTVVGFGYTADVASDELRFAKLPFIRGEECRKQVTDKLAIFSHLPDKFCVGFVNSTSVAPGDSGGGMAFPSDDRIWYLRGVVSVGSSLETTVSYFTNVTAFVPWISSVIQEGEVTGRRCGVDVTESSVVDGAKVGRKDFPWEVEVYYKRASNRNFERLWSAVLVQPNLAITTVLQEVRPGRQIDMSEYPTPWLRVVSRRNTNSFDISDAANVSEVVRAFYPDDVFINSALVYNFILLELKQPINVMPVCLDWAGAALIQNRQIGTTIQEAPGSNAPVWRRYPLVGPARCSAMLEFASENQNICVESAGAEEPPLHQSLLVNVDNTWFLRGVMSAFRERSATGYTIQYTDMGDPGVIKWLAKTRDSLGKPTCGNINLCEPLSAGMALPGHFPWNVAVVVDEGGKSVVRGSGLLIQANAVLTDVAHIMNETGVNTKQGLPFVSPESISILWTDDEGTAMRSGVVRLEVRDGPPGGIRYVVALLEVDPKESIYATPVCLDLSGTMLEQLGPGHLGVVEAWRRWAPANHTLVASEYRGRTDCYARLQETSRPPEYTARTQFCTSADREIVGTVSSSEPSRCRAVANQTILFSTLGIIHKVRP</sequence>
<evidence type="ECO:0000256" key="1">
    <source>
        <dbReference type="ARBA" id="ARBA00023157"/>
    </source>
</evidence>
<dbReference type="SUPFAM" id="SSF50494">
    <property type="entry name" value="Trypsin-like serine proteases"/>
    <property type="match status" value="3"/>
</dbReference>
<dbReference type="InterPro" id="IPR001254">
    <property type="entry name" value="Trypsin_dom"/>
</dbReference>
<proteinExistence type="predicted"/>
<dbReference type="GeneID" id="113217967"/>
<dbReference type="RefSeq" id="XP_052121866.1">
    <property type="nucleotide sequence ID" value="XM_052265906.1"/>
</dbReference>
<dbReference type="Pfam" id="PF00089">
    <property type="entry name" value="Trypsin"/>
    <property type="match status" value="1"/>
</dbReference>
<keyword evidence="1" id="KW-1015">Disulfide bond</keyword>
<dbReference type="InterPro" id="IPR018114">
    <property type="entry name" value="TRYPSIN_HIS"/>
</dbReference>